<name>A0AAE3U2Y1_9HYPH</name>
<evidence type="ECO:0000313" key="1">
    <source>
        <dbReference type="EMBL" id="MDI7924594.1"/>
    </source>
</evidence>
<keyword evidence="2" id="KW-1185">Reference proteome</keyword>
<organism evidence="1 2">
    <name type="scientific">Ferirhizobium litorale</name>
    <dbReference type="NCBI Taxonomy" id="2927786"/>
    <lineage>
        <taxon>Bacteria</taxon>
        <taxon>Pseudomonadati</taxon>
        <taxon>Pseudomonadota</taxon>
        <taxon>Alphaproteobacteria</taxon>
        <taxon>Hyphomicrobiales</taxon>
        <taxon>Rhizobiaceae</taxon>
        <taxon>Ferirhizobium</taxon>
    </lineage>
</organism>
<reference evidence="1" key="1">
    <citation type="submission" date="2022-03" db="EMBL/GenBank/DDBJ databases">
        <title>Fererhizobium litorale gen. nov., sp. nov., isolated from sandy sediments of the Sea of Japan seashore.</title>
        <authorList>
            <person name="Romanenko L."/>
            <person name="Kurilenko V."/>
            <person name="Otstavnykh N."/>
            <person name="Svetashev V."/>
            <person name="Tekutyeva L."/>
            <person name="Isaeva M."/>
            <person name="Mikhailov V."/>
        </authorList>
    </citation>
    <scope>NUCLEOTIDE SEQUENCE</scope>
    <source>
        <strain evidence="1">KMM 9576</strain>
    </source>
</reference>
<dbReference type="Proteomes" id="UP001161580">
    <property type="component" value="Unassembled WGS sequence"/>
</dbReference>
<sequence>MLAAEALRLAAIEVLCPTACAIAGAGFPTLAGRRVFDSRAIAIVDLDRSADYTPALALYTPESGVALRGPMAAADDTVADAVLDIVAELAVATEDGEGGFADALPATDPEARLVLVALCAQVRYLLERSQAGLIWRRLVRHVVKIEEQTFAVPELGLRWQRVTMRFHCEIRDDDFGGAGLPEPIASLHAALPDQSYAKAKLAALASHFSPDALPDLGGVTITTGTNSPGAVVDFP</sequence>
<comment type="caution">
    <text evidence="1">The sequence shown here is derived from an EMBL/GenBank/DDBJ whole genome shotgun (WGS) entry which is preliminary data.</text>
</comment>
<dbReference type="RefSeq" id="WP_311794664.1">
    <property type="nucleotide sequence ID" value="NZ_JALDYZ010000016.1"/>
</dbReference>
<accession>A0AAE3U2Y1</accession>
<gene>
    <name evidence="1" type="ORF">MRS75_21250</name>
</gene>
<protein>
    <submittedName>
        <fullName evidence="1">Uncharacterized protein</fullName>
    </submittedName>
</protein>
<dbReference type="AlphaFoldDB" id="A0AAE3U2Y1"/>
<evidence type="ECO:0000313" key="2">
    <source>
        <dbReference type="Proteomes" id="UP001161580"/>
    </source>
</evidence>
<dbReference type="EMBL" id="JALDYZ010000016">
    <property type="protein sequence ID" value="MDI7924594.1"/>
    <property type="molecule type" value="Genomic_DNA"/>
</dbReference>
<proteinExistence type="predicted"/>